<evidence type="ECO:0000256" key="1">
    <source>
        <dbReference type="ARBA" id="ARBA00000681"/>
    </source>
</evidence>
<dbReference type="GO" id="GO:0031176">
    <property type="term" value="F:endo-1,4-beta-xylanase activity"/>
    <property type="evidence" value="ECO:0007669"/>
    <property type="project" value="UniProtKB-EC"/>
</dbReference>
<accession>A0A926ZZZ2</accession>
<dbReference type="Gene3D" id="3.20.20.80">
    <property type="entry name" value="Glycosidases"/>
    <property type="match status" value="1"/>
</dbReference>
<evidence type="ECO:0000256" key="3">
    <source>
        <dbReference type="ARBA" id="ARBA00022651"/>
    </source>
</evidence>
<keyword evidence="6 9" id="KW-0119">Carbohydrate metabolism</keyword>
<keyword evidence="4" id="KW-0732">Signal</keyword>
<evidence type="ECO:0000259" key="11">
    <source>
        <dbReference type="PROSITE" id="PS51760"/>
    </source>
</evidence>
<evidence type="ECO:0000256" key="4">
    <source>
        <dbReference type="ARBA" id="ARBA00022729"/>
    </source>
</evidence>
<dbReference type="EC" id="3.2.1.8" evidence="9"/>
<dbReference type="InterPro" id="IPR044846">
    <property type="entry name" value="GH10"/>
</dbReference>
<keyword evidence="3" id="KW-0858">Xylan degradation</keyword>
<name>A0A926ZZZ2_9NOST</name>
<dbReference type="Pfam" id="PF00331">
    <property type="entry name" value="Glyco_hydro_10"/>
    <property type="match status" value="1"/>
</dbReference>
<evidence type="ECO:0000256" key="2">
    <source>
        <dbReference type="ARBA" id="ARBA00007495"/>
    </source>
</evidence>
<organism evidence="12 13">
    <name type="scientific">Anabaena sphaerica FACHB-251</name>
    <dbReference type="NCBI Taxonomy" id="2692883"/>
    <lineage>
        <taxon>Bacteria</taxon>
        <taxon>Bacillati</taxon>
        <taxon>Cyanobacteriota</taxon>
        <taxon>Cyanophyceae</taxon>
        <taxon>Nostocales</taxon>
        <taxon>Nostocaceae</taxon>
        <taxon>Anabaena</taxon>
    </lineage>
</organism>
<dbReference type="SMART" id="SM00633">
    <property type="entry name" value="Glyco_10"/>
    <property type="match status" value="1"/>
</dbReference>
<keyword evidence="5 9" id="KW-0378">Hydrolase</keyword>
<dbReference type="GO" id="GO:0045493">
    <property type="term" value="P:xylan catabolic process"/>
    <property type="evidence" value="ECO:0007669"/>
    <property type="project" value="UniProtKB-KW"/>
</dbReference>
<dbReference type="AlphaFoldDB" id="A0A926ZZZ2"/>
<evidence type="ECO:0000256" key="6">
    <source>
        <dbReference type="ARBA" id="ARBA00023277"/>
    </source>
</evidence>
<feature type="domain" description="GH10" evidence="11">
    <location>
        <begin position="65"/>
        <end position="368"/>
    </location>
</feature>
<comment type="similarity">
    <text evidence="2 9">Belongs to the glycosyl hydrolase 10 (cellulase F) family.</text>
</comment>
<keyword evidence="10" id="KW-1133">Transmembrane helix</keyword>
<keyword evidence="7 9" id="KW-0326">Glycosidase</keyword>
<dbReference type="Proteomes" id="UP000662185">
    <property type="component" value="Unassembled WGS sequence"/>
</dbReference>
<evidence type="ECO:0000256" key="10">
    <source>
        <dbReference type="SAM" id="Phobius"/>
    </source>
</evidence>
<dbReference type="PRINTS" id="PR00134">
    <property type="entry name" value="GLHYDRLASE10"/>
</dbReference>
<keyword evidence="10" id="KW-0812">Transmembrane</keyword>
<dbReference type="SUPFAM" id="SSF51445">
    <property type="entry name" value="(Trans)glycosidases"/>
    <property type="match status" value="1"/>
</dbReference>
<evidence type="ECO:0000256" key="8">
    <source>
        <dbReference type="ARBA" id="ARBA00023326"/>
    </source>
</evidence>
<dbReference type="PROSITE" id="PS51760">
    <property type="entry name" value="GH10_2"/>
    <property type="match status" value="1"/>
</dbReference>
<gene>
    <name evidence="12" type="ORF">H6G06_06060</name>
</gene>
<dbReference type="RefSeq" id="WP_190558053.1">
    <property type="nucleotide sequence ID" value="NZ_JACJQU010000002.1"/>
</dbReference>
<feature type="transmembrane region" description="Helical" evidence="10">
    <location>
        <begin position="7"/>
        <end position="27"/>
    </location>
</feature>
<keyword evidence="13" id="KW-1185">Reference proteome</keyword>
<reference evidence="13" key="1">
    <citation type="journal article" date="2020" name="ISME J.">
        <title>Comparative genomics reveals insights into cyanobacterial evolution and habitat adaptation.</title>
        <authorList>
            <person name="Chen M.Y."/>
            <person name="Teng W.K."/>
            <person name="Zhao L."/>
            <person name="Hu C.X."/>
            <person name="Zhou Y.K."/>
            <person name="Han B.P."/>
            <person name="Song L.R."/>
            <person name="Shu W.S."/>
        </authorList>
    </citation>
    <scope>NUCLEOTIDE SEQUENCE [LARGE SCALE GENOMIC DNA]</scope>
    <source>
        <strain evidence="13">FACHB-251</strain>
    </source>
</reference>
<sequence length="378" mass="43853">MKQLRTWKLLILLFLVTISIIFFISAYQDKKQKQISIELASYQTQNTNLPTNLTLRNIAGLVGMKMGTSVLIKPLRNDPKYREILSREFNLLTPENSLKFGSLSPERGKYNFDAADEIVDFAQKHKMQIHGQTLVWYRNLPDWLENAQWSREEAMDILKQHIYTVVNRYRDQISSWDVVNEAINQKGTLRGSFWLDKIGEDYIEMAFRWANEADPNARLFYNDHEGEELGIKSDGIYKLVKELRQKNVPIHGVGFQMHTSIKTRPDIKAVAANIKRLGELGLEVTITEMDVKIGDDKRPLSDKLTSQANIYQDIANVCLQAPNCNTLTTWGLSDNFSWIPIYFKHPDAPLLFDQSYKPKPAYFAVFRAFRNYYRNQTN</sequence>
<protein>
    <recommendedName>
        <fullName evidence="9">Beta-xylanase</fullName>
        <ecNumber evidence="9">3.2.1.8</ecNumber>
    </recommendedName>
</protein>
<evidence type="ECO:0000256" key="7">
    <source>
        <dbReference type="ARBA" id="ARBA00023295"/>
    </source>
</evidence>
<dbReference type="PANTHER" id="PTHR31490">
    <property type="entry name" value="GLYCOSYL HYDROLASE"/>
    <property type="match status" value="1"/>
</dbReference>
<dbReference type="EMBL" id="JACJQU010000002">
    <property type="protein sequence ID" value="MBD2293059.1"/>
    <property type="molecule type" value="Genomic_DNA"/>
</dbReference>
<evidence type="ECO:0000256" key="5">
    <source>
        <dbReference type="ARBA" id="ARBA00022801"/>
    </source>
</evidence>
<dbReference type="InterPro" id="IPR001000">
    <property type="entry name" value="GH10_dom"/>
</dbReference>
<evidence type="ECO:0000313" key="12">
    <source>
        <dbReference type="EMBL" id="MBD2293059.1"/>
    </source>
</evidence>
<comment type="catalytic activity">
    <reaction evidence="1 9">
        <text>Endohydrolysis of (1-&gt;4)-beta-D-xylosidic linkages in xylans.</text>
        <dbReference type="EC" id="3.2.1.8"/>
    </reaction>
</comment>
<dbReference type="PANTHER" id="PTHR31490:SF88">
    <property type="entry name" value="BETA-XYLANASE"/>
    <property type="match status" value="1"/>
</dbReference>
<keyword evidence="8 9" id="KW-0624">Polysaccharide degradation</keyword>
<proteinExistence type="inferred from homology"/>
<evidence type="ECO:0000256" key="9">
    <source>
        <dbReference type="RuleBase" id="RU361174"/>
    </source>
</evidence>
<evidence type="ECO:0000313" key="13">
    <source>
        <dbReference type="Proteomes" id="UP000662185"/>
    </source>
</evidence>
<keyword evidence="10" id="KW-0472">Membrane</keyword>
<dbReference type="InterPro" id="IPR017853">
    <property type="entry name" value="GH"/>
</dbReference>
<comment type="caution">
    <text evidence="12">The sequence shown here is derived from an EMBL/GenBank/DDBJ whole genome shotgun (WGS) entry which is preliminary data.</text>
</comment>